<evidence type="ECO:0000313" key="6">
    <source>
        <dbReference type="Proteomes" id="UP001153321"/>
    </source>
</evidence>
<evidence type="ECO:0000256" key="3">
    <source>
        <dbReference type="ARBA" id="ARBA00022559"/>
    </source>
</evidence>
<reference evidence="5" key="1">
    <citation type="submission" date="2022-02" db="EMBL/GenBank/DDBJ databases">
        <authorList>
            <person name="King R."/>
        </authorList>
    </citation>
    <scope>NUCLEOTIDE SEQUENCE</scope>
</reference>
<protein>
    <submittedName>
        <fullName evidence="5">Uncharacterized protein</fullName>
    </submittedName>
</protein>
<dbReference type="InterPro" id="IPR019791">
    <property type="entry name" value="Haem_peroxidase_animal"/>
</dbReference>
<dbReference type="PROSITE" id="PS50292">
    <property type="entry name" value="PEROXIDASE_3"/>
    <property type="match status" value="1"/>
</dbReference>
<dbReference type="AlphaFoldDB" id="A0A9P0ID74"/>
<dbReference type="InterPro" id="IPR037120">
    <property type="entry name" value="Haem_peroxidase_sf_animal"/>
</dbReference>
<dbReference type="Proteomes" id="UP001153321">
    <property type="component" value="Chromosome 4"/>
</dbReference>
<dbReference type="GO" id="GO:0020037">
    <property type="term" value="F:heme binding"/>
    <property type="evidence" value="ECO:0007669"/>
    <property type="project" value="InterPro"/>
</dbReference>
<dbReference type="GO" id="GO:0006979">
    <property type="term" value="P:response to oxidative stress"/>
    <property type="evidence" value="ECO:0007669"/>
    <property type="project" value="InterPro"/>
</dbReference>
<comment type="subcellular location">
    <subcellularLocation>
        <location evidence="1">Secreted</location>
    </subcellularLocation>
</comment>
<gene>
    <name evidence="5" type="ORF">SPLIT_LOCUS9946</name>
</gene>
<dbReference type="PANTHER" id="PTHR11475:SF4">
    <property type="entry name" value="CHORION PEROXIDASE"/>
    <property type="match status" value="1"/>
</dbReference>
<keyword evidence="3" id="KW-0560">Oxidoreductase</keyword>
<evidence type="ECO:0000256" key="2">
    <source>
        <dbReference type="ARBA" id="ARBA00022525"/>
    </source>
</evidence>
<keyword evidence="6" id="KW-1185">Reference proteome</keyword>
<accession>A0A9P0ID74</accession>
<proteinExistence type="predicted"/>
<keyword evidence="2" id="KW-0964">Secreted</keyword>
<dbReference type="EMBL" id="LR824535">
    <property type="protein sequence ID" value="CAH1644593.1"/>
    <property type="molecule type" value="Genomic_DNA"/>
</dbReference>
<organism evidence="5 6">
    <name type="scientific">Spodoptera littoralis</name>
    <name type="common">Egyptian cotton leafworm</name>
    <dbReference type="NCBI Taxonomy" id="7109"/>
    <lineage>
        <taxon>Eukaryota</taxon>
        <taxon>Metazoa</taxon>
        <taxon>Ecdysozoa</taxon>
        <taxon>Arthropoda</taxon>
        <taxon>Hexapoda</taxon>
        <taxon>Insecta</taxon>
        <taxon>Pterygota</taxon>
        <taxon>Neoptera</taxon>
        <taxon>Endopterygota</taxon>
        <taxon>Lepidoptera</taxon>
        <taxon>Glossata</taxon>
        <taxon>Ditrysia</taxon>
        <taxon>Noctuoidea</taxon>
        <taxon>Noctuidae</taxon>
        <taxon>Amphipyrinae</taxon>
        <taxon>Spodoptera</taxon>
    </lineage>
</organism>
<keyword evidence="4" id="KW-0325">Glycoprotein</keyword>
<dbReference type="Pfam" id="PF03098">
    <property type="entry name" value="An_peroxidase"/>
    <property type="match status" value="1"/>
</dbReference>
<dbReference type="InterPro" id="IPR010255">
    <property type="entry name" value="Haem_peroxidase_sf"/>
</dbReference>
<dbReference type="Gene3D" id="1.10.640.10">
    <property type="entry name" value="Haem peroxidase domain superfamily, animal type"/>
    <property type="match status" value="2"/>
</dbReference>
<sequence length="174" mass="20499">MIRDGLIGRGGGFRDLYDENIEPRMSDEYFYGMRWFHMLQKTSMKLYDKDGYYIKTYPMVNVTARTGFFAVDNNMQHIIQGSFRQLGGSIDWTVDYDRLHRLMEVYEDPKDIELMAALWLEKPVEGGRIPETLYCLLTEQYRRSIKSDRHCNPLTKCSSSRIGKLDLTPWKESD</sequence>
<keyword evidence="3" id="KW-0575">Peroxidase</keyword>
<dbReference type="GO" id="GO:0005576">
    <property type="term" value="C:extracellular region"/>
    <property type="evidence" value="ECO:0007669"/>
    <property type="project" value="UniProtKB-SubCell"/>
</dbReference>
<dbReference type="PANTHER" id="PTHR11475">
    <property type="entry name" value="OXIDASE/PEROXIDASE"/>
    <property type="match status" value="1"/>
</dbReference>
<evidence type="ECO:0000256" key="1">
    <source>
        <dbReference type="ARBA" id="ARBA00004613"/>
    </source>
</evidence>
<name>A0A9P0ID74_SPOLI</name>
<evidence type="ECO:0000313" key="5">
    <source>
        <dbReference type="EMBL" id="CAH1644593.1"/>
    </source>
</evidence>
<dbReference type="SUPFAM" id="SSF48113">
    <property type="entry name" value="Heme-dependent peroxidases"/>
    <property type="match status" value="1"/>
</dbReference>
<dbReference type="GO" id="GO:0004601">
    <property type="term" value="F:peroxidase activity"/>
    <property type="evidence" value="ECO:0007669"/>
    <property type="project" value="UniProtKB-KW"/>
</dbReference>
<evidence type="ECO:0000256" key="4">
    <source>
        <dbReference type="ARBA" id="ARBA00023180"/>
    </source>
</evidence>